<protein>
    <submittedName>
        <fullName evidence="4 5">Uncharacterized protein</fullName>
    </submittedName>
</protein>
<feature type="region of interest" description="Disordered" evidence="1">
    <location>
        <begin position="117"/>
        <end position="136"/>
    </location>
</feature>
<reference evidence="4 5" key="1">
    <citation type="submission" date="2024-02" db="UniProtKB">
        <authorList>
            <consortium name="WormBaseParasite"/>
        </authorList>
    </citation>
    <scope>IDENTIFICATION</scope>
</reference>
<feature type="signal peptide" evidence="2">
    <location>
        <begin position="1"/>
        <end position="15"/>
    </location>
</feature>
<evidence type="ECO:0000313" key="3">
    <source>
        <dbReference type="Proteomes" id="UP000887575"/>
    </source>
</evidence>
<dbReference type="AlphaFoldDB" id="A0AAF3FIW2"/>
<dbReference type="WBParaSite" id="MBELARI_LOCUS6885">
    <property type="protein sequence ID" value="MBELARI_LOCUS6885"/>
    <property type="gene ID" value="MBELARI_LOCUS6885"/>
</dbReference>
<keyword evidence="3" id="KW-1185">Reference proteome</keyword>
<keyword evidence="2" id="KW-0732">Signal</keyword>
<organism evidence="3 5">
    <name type="scientific">Mesorhabditis belari</name>
    <dbReference type="NCBI Taxonomy" id="2138241"/>
    <lineage>
        <taxon>Eukaryota</taxon>
        <taxon>Metazoa</taxon>
        <taxon>Ecdysozoa</taxon>
        <taxon>Nematoda</taxon>
        <taxon>Chromadorea</taxon>
        <taxon>Rhabditida</taxon>
        <taxon>Rhabditina</taxon>
        <taxon>Rhabditomorpha</taxon>
        <taxon>Rhabditoidea</taxon>
        <taxon>Rhabditidae</taxon>
        <taxon>Mesorhabditinae</taxon>
        <taxon>Mesorhabditis</taxon>
    </lineage>
</organism>
<proteinExistence type="predicted"/>
<dbReference type="PANTHER" id="PTHR34401">
    <property type="entry name" value="PROTEIN CBG12388-RELATED"/>
    <property type="match status" value="1"/>
</dbReference>
<accession>A0AAF3FIW2</accession>
<sequence length="223" mass="24560">MRFLICILPIIYTLADEAASGQFTTAPQCRCKDIDDCSADFFTKQAACKREDQCLNILKKVGDPNKIRQCLDIEHSTVHKVEGCVKKKINGELGCTNDAIPKNLTIPLIPVIESPLEDDSEGAQAQEPSTPNQVPPELGKYVMCVDQCAMGDDAEFTGIGRRKKRSAINCAFKLKCALSPPDDRIQRAFLECENQLGIQPQKKIKESCECLKGAGVKIECPID</sequence>
<name>A0AAF3FIW2_9BILA</name>
<feature type="chain" id="PRO_5041894095" evidence="2">
    <location>
        <begin position="16"/>
        <end position="223"/>
    </location>
</feature>
<evidence type="ECO:0000256" key="1">
    <source>
        <dbReference type="SAM" id="MobiDB-lite"/>
    </source>
</evidence>
<evidence type="ECO:0000256" key="2">
    <source>
        <dbReference type="SAM" id="SignalP"/>
    </source>
</evidence>
<dbReference type="WBParaSite" id="MBELARI_LOCUS14627">
    <property type="protein sequence ID" value="MBELARI_LOCUS14627"/>
    <property type="gene ID" value="MBELARI_LOCUS14627"/>
</dbReference>
<evidence type="ECO:0000313" key="4">
    <source>
        <dbReference type="WBParaSite" id="MBELARI_LOCUS14627"/>
    </source>
</evidence>
<dbReference type="Proteomes" id="UP000887575">
    <property type="component" value="Unassembled WGS sequence"/>
</dbReference>
<dbReference type="PANTHER" id="PTHR34401:SF7">
    <property type="entry name" value="EXTRACELLULAR MEMBRANE PROTEIN, CFEM DOMAIN PROTEIN"/>
    <property type="match status" value="1"/>
</dbReference>
<evidence type="ECO:0000313" key="5">
    <source>
        <dbReference type="WBParaSite" id="MBELARI_LOCUS6885"/>
    </source>
</evidence>